<name>A0A915C8X5_PARUN</name>
<protein>
    <submittedName>
        <fullName evidence="3">Uncharacterized protein</fullName>
    </submittedName>
</protein>
<keyword evidence="1" id="KW-0812">Transmembrane</keyword>
<keyword evidence="1" id="KW-0472">Membrane</keyword>
<feature type="transmembrane region" description="Helical" evidence="1">
    <location>
        <begin position="12"/>
        <end position="42"/>
    </location>
</feature>
<keyword evidence="2" id="KW-1185">Reference proteome</keyword>
<keyword evidence="1" id="KW-1133">Transmembrane helix</keyword>
<dbReference type="AlphaFoldDB" id="A0A915C8X5"/>
<sequence length="116" mass="13208">TFTPLTSKKFLILAAAFISRCVTRLFSLLSFTVVFQLCFYLVRKIGNFPFVDTSIRKFEKYQSGTLSIGSRYQWLFSLYGNSALANHLGNNFSRILPSDFIVHGLHVFPSMENAIL</sequence>
<dbReference type="WBParaSite" id="PgR106_g008_t01">
    <property type="protein sequence ID" value="PgR106_g008_t01"/>
    <property type="gene ID" value="PgR106_g008"/>
</dbReference>
<proteinExistence type="predicted"/>
<organism evidence="2 3">
    <name type="scientific">Parascaris univalens</name>
    <name type="common">Nematode worm</name>
    <dbReference type="NCBI Taxonomy" id="6257"/>
    <lineage>
        <taxon>Eukaryota</taxon>
        <taxon>Metazoa</taxon>
        <taxon>Ecdysozoa</taxon>
        <taxon>Nematoda</taxon>
        <taxon>Chromadorea</taxon>
        <taxon>Rhabditida</taxon>
        <taxon>Spirurina</taxon>
        <taxon>Ascaridomorpha</taxon>
        <taxon>Ascaridoidea</taxon>
        <taxon>Ascarididae</taxon>
        <taxon>Parascaris</taxon>
    </lineage>
</organism>
<evidence type="ECO:0000313" key="2">
    <source>
        <dbReference type="Proteomes" id="UP000887569"/>
    </source>
</evidence>
<evidence type="ECO:0000256" key="1">
    <source>
        <dbReference type="SAM" id="Phobius"/>
    </source>
</evidence>
<reference evidence="3" key="1">
    <citation type="submission" date="2022-11" db="UniProtKB">
        <authorList>
            <consortium name="WormBaseParasite"/>
        </authorList>
    </citation>
    <scope>IDENTIFICATION</scope>
</reference>
<evidence type="ECO:0000313" key="3">
    <source>
        <dbReference type="WBParaSite" id="PgR106_g008_t01"/>
    </source>
</evidence>
<dbReference type="Proteomes" id="UP000887569">
    <property type="component" value="Unplaced"/>
</dbReference>
<accession>A0A915C8X5</accession>